<evidence type="ECO:0000259" key="4">
    <source>
        <dbReference type="Pfam" id="PF25876"/>
    </source>
</evidence>
<dbReference type="PANTHER" id="PTHR30438:SF2">
    <property type="entry name" value="MEMBRANE PROTEIN"/>
    <property type="match status" value="1"/>
</dbReference>
<protein>
    <submittedName>
        <fullName evidence="5">Glycoside hydrolase family 43</fullName>
    </submittedName>
</protein>
<keyword evidence="3" id="KW-0472">Membrane</keyword>
<dbReference type="InterPro" id="IPR058624">
    <property type="entry name" value="MdtA-like_HH"/>
</dbReference>
<dbReference type="PANTHER" id="PTHR30438">
    <property type="entry name" value="36 KDA ANTIGEN-RELATED"/>
    <property type="match status" value="1"/>
</dbReference>
<dbReference type="EMBL" id="AP017655">
    <property type="protein sequence ID" value="BAV63194.1"/>
    <property type="molecule type" value="Genomic_DNA"/>
</dbReference>
<dbReference type="Pfam" id="PF25876">
    <property type="entry name" value="HH_MFP_RND"/>
    <property type="match status" value="1"/>
</dbReference>
<evidence type="ECO:0000313" key="6">
    <source>
        <dbReference type="Proteomes" id="UP000218272"/>
    </source>
</evidence>
<evidence type="ECO:0000256" key="2">
    <source>
        <dbReference type="SAM" id="MobiDB-lite"/>
    </source>
</evidence>
<dbReference type="Proteomes" id="UP000218272">
    <property type="component" value="Chromosome SCLO_1"/>
</dbReference>
<feature type="coiled-coil region" evidence="1">
    <location>
        <begin position="83"/>
        <end position="110"/>
    </location>
</feature>
<feature type="coiled-coil region" evidence="1">
    <location>
        <begin position="163"/>
        <end position="190"/>
    </location>
</feature>
<dbReference type="AlphaFoldDB" id="A0A1E1EY59"/>
<feature type="region of interest" description="Disordered" evidence="2">
    <location>
        <begin position="138"/>
        <end position="160"/>
    </location>
</feature>
<name>A0A1E1EY59_9SPHN</name>
<keyword evidence="5" id="KW-0378">Hydrolase</keyword>
<dbReference type="SUPFAM" id="SSF111369">
    <property type="entry name" value="HlyD-like secretion proteins"/>
    <property type="match status" value="3"/>
</dbReference>
<keyword evidence="3" id="KW-0812">Transmembrane</keyword>
<dbReference type="KEGG" id="sclo:SCLO_1001540"/>
<sequence>MTQTTGKTWFIRGAIVAAVVAVAVILWSLLRPADLPEGIVSGNGRLEALEIDISAKTPGRIRDIVAEEGQLVKAGEVVAHMDVETLSAQLSEAKAQLAQALNAVQIAQTQVGQRQSERAAALATVRQREAELNAARKRLGRSETLAREGATPTQERDDNQAAVEGASATVEAARAQLASADANIAAARSQVIGARSNVDAARATIARIEADIRDSDLKAPRGGRIQYRVAQPGEVVAGGGRVMNLVDLTDVYMTFFLPETVAGRVRIGSEVRLVLDAAPDVVIPAKISFVADVAQFTPKTVETQSERQKLMFRVRAKIDPALLQRHIALVKTGLPGMAYVRIDSQAAWPDKLSNLVKE</sequence>
<feature type="domain" description="Multidrug resistance protein MdtA-like alpha-helical hairpin" evidence="4">
    <location>
        <begin position="120"/>
        <end position="184"/>
    </location>
</feature>
<evidence type="ECO:0000313" key="5">
    <source>
        <dbReference type="EMBL" id="BAV63194.1"/>
    </source>
</evidence>
<keyword evidence="6" id="KW-1185">Reference proteome</keyword>
<keyword evidence="1" id="KW-0175">Coiled coil</keyword>
<dbReference type="OrthoDB" id="9778236at2"/>
<dbReference type="GO" id="GO:0016787">
    <property type="term" value="F:hydrolase activity"/>
    <property type="evidence" value="ECO:0007669"/>
    <property type="project" value="UniProtKB-KW"/>
</dbReference>
<dbReference type="RefSeq" id="WP_037444232.1">
    <property type="nucleotide sequence ID" value="NZ_AP017655.1"/>
</dbReference>
<feature type="transmembrane region" description="Helical" evidence="3">
    <location>
        <begin position="9"/>
        <end position="30"/>
    </location>
</feature>
<dbReference type="Gene3D" id="2.40.30.170">
    <property type="match status" value="1"/>
</dbReference>
<evidence type="ECO:0000256" key="3">
    <source>
        <dbReference type="SAM" id="Phobius"/>
    </source>
</evidence>
<dbReference type="Gene3D" id="1.10.287.470">
    <property type="entry name" value="Helix hairpin bin"/>
    <property type="match status" value="2"/>
</dbReference>
<dbReference type="GO" id="GO:0055085">
    <property type="term" value="P:transmembrane transport"/>
    <property type="evidence" value="ECO:0007669"/>
    <property type="project" value="InterPro"/>
</dbReference>
<dbReference type="GO" id="GO:0005886">
    <property type="term" value="C:plasma membrane"/>
    <property type="evidence" value="ECO:0007669"/>
    <property type="project" value="TreeGrafter"/>
</dbReference>
<accession>A0A1E1EY59</accession>
<evidence type="ECO:0000256" key="1">
    <source>
        <dbReference type="SAM" id="Coils"/>
    </source>
</evidence>
<proteinExistence type="predicted"/>
<dbReference type="Gene3D" id="2.40.50.100">
    <property type="match status" value="1"/>
</dbReference>
<reference evidence="5 6" key="1">
    <citation type="submission" date="2016-10" db="EMBL/GenBank/DDBJ databases">
        <title>Complete Genome Sequence of the Nonylphenol-Degrading Bacterium Sphingobium cloacae JCM 10874T.</title>
        <authorList>
            <person name="Ootsuka M."/>
            <person name="Nishizawa T."/>
            <person name="Ohta H."/>
        </authorList>
    </citation>
    <scope>NUCLEOTIDE SEQUENCE [LARGE SCALE GENOMIC DNA]</scope>
    <source>
        <strain evidence="5 6">JCM 10874</strain>
    </source>
</reference>
<gene>
    <name evidence="5" type="ORF">SCLO_1001540</name>
</gene>
<organism evidence="5 6">
    <name type="scientific">Sphingobium cloacae</name>
    <dbReference type="NCBI Taxonomy" id="120107"/>
    <lineage>
        <taxon>Bacteria</taxon>
        <taxon>Pseudomonadati</taxon>
        <taxon>Pseudomonadota</taxon>
        <taxon>Alphaproteobacteria</taxon>
        <taxon>Sphingomonadales</taxon>
        <taxon>Sphingomonadaceae</taxon>
        <taxon>Sphingobium</taxon>
    </lineage>
</organism>
<keyword evidence="3" id="KW-1133">Transmembrane helix</keyword>